<dbReference type="InterPro" id="IPR001878">
    <property type="entry name" value="Znf_CCHC"/>
</dbReference>
<keyword evidence="7" id="KW-1185">Reference proteome</keyword>
<dbReference type="InterPro" id="IPR043502">
    <property type="entry name" value="DNA/RNA_pol_sf"/>
</dbReference>
<evidence type="ECO:0000256" key="1">
    <source>
        <dbReference type="ARBA" id="ARBA00022670"/>
    </source>
</evidence>
<organism evidence="6 7">
    <name type="scientific">Dryococelus australis</name>
    <dbReference type="NCBI Taxonomy" id="614101"/>
    <lineage>
        <taxon>Eukaryota</taxon>
        <taxon>Metazoa</taxon>
        <taxon>Ecdysozoa</taxon>
        <taxon>Arthropoda</taxon>
        <taxon>Hexapoda</taxon>
        <taxon>Insecta</taxon>
        <taxon>Pterygota</taxon>
        <taxon>Neoptera</taxon>
        <taxon>Polyneoptera</taxon>
        <taxon>Phasmatodea</taxon>
        <taxon>Verophasmatodea</taxon>
        <taxon>Anareolatae</taxon>
        <taxon>Phasmatidae</taxon>
        <taxon>Eurycanthinae</taxon>
        <taxon>Dryococelus</taxon>
    </lineage>
</organism>
<evidence type="ECO:0000256" key="4">
    <source>
        <dbReference type="PROSITE-ProRule" id="PRU00047"/>
    </source>
</evidence>
<evidence type="ECO:0000256" key="3">
    <source>
        <dbReference type="ARBA" id="ARBA00023268"/>
    </source>
</evidence>
<sequence length="239" mass="26192">MASKVAVVGKELDLQAAFNHLASRLEGLKHEKLDLKRQVGSTPVNLKDRSDLSGTVPIHVRNFMLLPTIPLFSGKSEDNVRVRVFFIKIKQAANVCNWSEKSAVNIVEADKRPGKEQDTSVKSFGKSVFAVEHNGDKCFFCHKVGHKIKDCCNRAKACFGCGQLGHVVRVSPEKSKQNKVSDAHVDKNDNCEQSFIALKKALTISPVLAYPDFNKPSILATNSSQFAIGSVLSQVVTGE</sequence>
<keyword evidence="3" id="KW-0511">Multifunctional enzyme</keyword>
<dbReference type="PANTHER" id="PTHR37984:SF5">
    <property type="entry name" value="PROTEIN NYNRIN-LIKE"/>
    <property type="match status" value="1"/>
</dbReference>
<dbReference type="SMART" id="SM00343">
    <property type="entry name" value="ZnF_C2HC"/>
    <property type="match status" value="2"/>
</dbReference>
<evidence type="ECO:0000313" key="6">
    <source>
        <dbReference type="EMBL" id="KAJ8895792.1"/>
    </source>
</evidence>
<dbReference type="InterPro" id="IPR041577">
    <property type="entry name" value="RT_RNaseH_2"/>
</dbReference>
<keyword evidence="2" id="KW-0238">DNA-binding</keyword>
<protein>
    <recommendedName>
        <fullName evidence="5">CCHC-type domain-containing protein</fullName>
    </recommendedName>
</protein>
<dbReference type="InterPro" id="IPR036875">
    <property type="entry name" value="Znf_CCHC_sf"/>
</dbReference>
<keyword evidence="1" id="KW-0645">Protease</keyword>
<dbReference type="PROSITE" id="PS50158">
    <property type="entry name" value="ZF_CCHC"/>
    <property type="match status" value="1"/>
</dbReference>
<keyword evidence="1" id="KW-0378">Hydrolase</keyword>
<dbReference type="EMBL" id="JARBHB010000001">
    <property type="protein sequence ID" value="KAJ8895792.1"/>
    <property type="molecule type" value="Genomic_DNA"/>
</dbReference>
<reference evidence="6 7" key="1">
    <citation type="submission" date="2023-02" db="EMBL/GenBank/DDBJ databases">
        <title>LHISI_Scaffold_Assembly.</title>
        <authorList>
            <person name="Stuart O.P."/>
            <person name="Cleave R."/>
            <person name="Magrath M.J.L."/>
            <person name="Mikheyev A.S."/>
        </authorList>
    </citation>
    <scope>NUCLEOTIDE SEQUENCE [LARGE SCALE GENOMIC DNA]</scope>
    <source>
        <strain evidence="6">Daus_M_001</strain>
        <tissue evidence="6">Leg muscle</tissue>
    </source>
</reference>
<dbReference type="Proteomes" id="UP001159363">
    <property type="component" value="Chromosome 1"/>
</dbReference>
<feature type="domain" description="CCHC-type" evidence="5">
    <location>
        <begin position="137"/>
        <end position="151"/>
    </location>
</feature>
<comment type="caution">
    <text evidence="6">The sequence shown here is derived from an EMBL/GenBank/DDBJ whole genome shotgun (WGS) entry which is preliminary data.</text>
</comment>
<evidence type="ECO:0000259" key="5">
    <source>
        <dbReference type="PROSITE" id="PS50158"/>
    </source>
</evidence>
<dbReference type="Gene3D" id="4.10.60.10">
    <property type="entry name" value="Zinc finger, CCHC-type"/>
    <property type="match status" value="1"/>
</dbReference>
<dbReference type="SUPFAM" id="SSF57756">
    <property type="entry name" value="Retrovirus zinc finger-like domains"/>
    <property type="match status" value="1"/>
</dbReference>
<keyword evidence="4" id="KW-0479">Metal-binding</keyword>
<gene>
    <name evidence="6" type="ORF">PR048_001130</name>
</gene>
<dbReference type="InterPro" id="IPR050951">
    <property type="entry name" value="Retrovirus_Pol_polyprotein"/>
</dbReference>
<dbReference type="PANTHER" id="PTHR37984">
    <property type="entry name" value="PROTEIN CBG26694"/>
    <property type="match status" value="1"/>
</dbReference>
<name>A0ABQ9IH58_9NEOP</name>
<evidence type="ECO:0000256" key="2">
    <source>
        <dbReference type="ARBA" id="ARBA00023125"/>
    </source>
</evidence>
<proteinExistence type="predicted"/>
<evidence type="ECO:0000313" key="7">
    <source>
        <dbReference type="Proteomes" id="UP001159363"/>
    </source>
</evidence>
<dbReference type="Pfam" id="PF17919">
    <property type="entry name" value="RT_RNaseH_2"/>
    <property type="match status" value="1"/>
</dbReference>
<dbReference type="SUPFAM" id="SSF56672">
    <property type="entry name" value="DNA/RNA polymerases"/>
    <property type="match status" value="1"/>
</dbReference>
<keyword evidence="4" id="KW-0862">Zinc</keyword>
<keyword evidence="4" id="KW-0863">Zinc-finger</keyword>
<accession>A0ABQ9IH58</accession>